<comment type="caution">
    <text evidence="1">The sequence shown here is derived from an EMBL/GenBank/DDBJ whole genome shotgun (WGS) entry which is preliminary data.</text>
</comment>
<name>A0ABR1V1F0_9PEZI</name>
<dbReference type="RefSeq" id="XP_066661773.1">
    <property type="nucleotide sequence ID" value="XM_066816081.1"/>
</dbReference>
<evidence type="ECO:0000313" key="1">
    <source>
        <dbReference type="EMBL" id="KAK8065019.1"/>
    </source>
</evidence>
<reference evidence="1 2" key="1">
    <citation type="submission" date="2023-01" db="EMBL/GenBank/DDBJ databases">
        <title>Analysis of 21 Apiospora genomes using comparative genomics revels a genus with tremendous synthesis potential of carbohydrate active enzymes and secondary metabolites.</title>
        <authorList>
            <person name="Sorensen T."/>
        </authorList>
    </citation>
    <scope>NUCLEOTIDE SEQUENCE [LARGE SCALE GENOMIC DNA]</scope>
    <source>
        <strain evidence="1 2">CBS 114990</strain>
    </source>
</reference>
<dbReference type="EMBL" id="JAQQWN010000009">
    <property type="protein sequence ID" value="KAK8065019.1"/>
    <property type="molecule type" value="Genomic_DNA"/>
</dbReference>
<evidence type="ECO:0000313" key="2">
    <source>
        <dbReference type="Proteomes" id="UP001433268"/>
    </source>
</evidence>
<dbReference type="Proteomes" id="UP001433268">
    <property type="component" value="Unassembled WGS sequence"/>
</dbReference>
<gene>
    <name evidence="1" type="ORF">PG997_011766</name>
</gene>
<proteinExistence type="predicted"/>
<accession>A0ABR1V1F0</accession>
<sequence>MSISTEVIVALALGLPSLLVAAVALWIAYLSYAHSRKPPPLMNRIPSWPSQYPLLAPGGTWTSSGFSFNGGLMAPQATARYRING</sequence>
<protein>
    <recommendedName>
        <fullName evidence="3">Cytochrome P450</fullName>
    </recommendedName>
</protein>
<keyword evidence="2" id="KW-1185">Reference proteome</keyword>
<dbReference type="GeneID" id="92049141"/>
<organism evidence="1 2">
    <name type="scientific">Apiospora hydei</name>
    <dbReference type="NCBI Taxonomy" id="1337664"/>
    <lineage>
        <taxon>Eukaryota</taxon>
        <taxon>Fungi</taxon>
        <taxon>Dikarya</taxon>
        <taxon>Ascomycota</taxon>
        <taxon>Pezizomycotina</taxon>
        <taxon>Sordariomycetes</taxon>
        <taxon>Xylariomycetidae</taxon>
        <taxon>Amphisphaeriales</taxon>
        <taxon>Apiosporaceae</taxon>
        <taxon>Apiospora</taxon>
    </lineage>
</organism>
<evidence type="ECO:0008006" key="3">
    <source>
        <dbReference type="Google" id="ProtNLM"/>
    </source>
</evidence>